<reference evidence="1 2" key="1">
    <citation type="submission" date="2018-08" db="EMBL/GenBank/DDBJ databases">
        <title>Aphanomyces genome sequencing and annotation.</title>
        <authorList>
            <person name="Minardi D."/>
            <person name="Oidtmann B."/>
            <person name="Van Der Giezen M."/>
            <person name="Studholme D.J."/>
        </authorList>
    </citation>
    <scope>NUCLEOTIDE SEQUENCE [LARGE SCALE GENOMIC DNA]</scope>
    <source>
        <strain evidence="1 2">Da</strain>
    </source>
</reference>
<sequence length="199" mass="21572">MPHLPILPDGHYRMHRLRAVAPRCLHSALRVVPSHSAPTYGLHTIPLRAIRTHSVGDGSVTNQGNPAAHGTSSYLGREGTTLVGSVHVHPDHITPTRCEIHSLLAGLHHSGDVALQIYDNTTAIGLVILARSLKRRGGQPRIRNIHKVELRSLMALLTPVGKFASEWICSHQNIADTPDPVHHAKQALLAEADSLATLL</sequence>
<proteinExistence type="predicted"/>
<gene>
    <name evidence="1" type="ORF">DYB37_011153</name>
</gene>
<name>A0A3R7FC03_APHAT</name>
<dbReference type="VEuPathDB" id="FungiDB:H257_17442"/>
<accession>A0A3R7FC03</accession>
<evidence type="ECO:0008006" key="3">
    <source>
        <dbReference type="Google" id="ProtNLM"/>
    </source>
</evidence>
<dbReference type="Proteomes" id="UP000285430">
    <property type="component" value="Unassembled WGS sequence"/>
</dbReference>
<comment type="caution">
    <text evidence="1">The sequence shown here is derived from an EMBL/GenBank/DDBJ whole genome shotgun (WGS) entry which is preliminary data.</text>
</comment>
<evidence type="ECO:0000313" key="1">
    <source>
        <dbReference type="EMBL" id="RHZ30188.1"/>
    </source>
</evidence>
<organism evidence="1 2">
    <name type="scientific">Aphanomyces astaci</name>
    <name type="common">Crayfish plague agent</name>
    <dbReference type="NCBI Taxonomy" id="112090"/>
    <lineage>
        <taxon>Eukaryota</taxon>
        <taxon>Sar</taxon>
        <taxon>Stramenopiles</taxon>
        <taxon>Oomycota</taxon>
        <taxon>Saprolegniomycetes</taxon>
        <taxon>Saprolegniales</taxon>
        <taxon>Verrucalvaceae</taxon>
        <taxon>Aphanomyces</taxon>
    </lineage>
</organism>
<dbReference type="EMBL" id="QUTH01001543">
    <property type="protein sequence ID" value="RHZ30188.1"/>
    <property type="molecule type" value="Genomic_DNA"/>
</dbReference>
<evidence type="ECO:0000313" key="2">
    <source>
        <dbReference type="Proteomes" id="UP000285430"/>
    </source>
</evidence>
<protein>
    <recommendedName>
        <fullName evidence="3">RNase H type-1 domain-containing protein</fullName>
    </recommendedName>
</protein>
<dbReference type="AlphaFoldDB" id="A0A3R7FC03"/>